<protein>
    <submittedName>
        <fullName evidence="1">Uncharacterized protein</fullName>
    </submittedName>
</protein>
<reference evidence="1 2" key="1">
    <citation type="submission" date="2010-08" db="EMBL/GenBank/DDBJ databases">
        <authorList>
            <person name="Weinstock G."/>
            <person name="Sodergren E."/>
            <person name="Clifton S."/>
            <person name="Fulton L."/>
            <person name="Fulton B."/>
            <person name="Courtney L."/>
            <person name="Fronick C."/>
            <person name="Harrison M."/>
            <person name="Strong C."/>
            <person name="Farmer C."/>
            <person name="Delahaunty K."/>
            <person name="Markovic C."/>
            <person name="Hall O."/>
            <person name="Minx P."/>
            <person name="Tomlinson C."/>
            <person name="Mitreva M."/>
            <person name="Hou S."/>
            <person name="Chen J."/>
            <person name="Wollam A."/>
            <person name="Pepin K.H."/>
            <person name="Johnson M."/>
            <person name="Bhonagiri V."/>
            <person name="Zhang X."/>
            <person name="Suruliraj S."/>
            <person name="Warren W."/>
            <person name="Chinwalla A."/>
            <person name="Mardis E.R."/>
            <person name="Wilson R.K."/>
        </authorList>
    </citation>
    <scope>NUCLEOTIDE SEQUENCE [LARGE SCALE GENOMIC DNA]</scope>
    <source>
        <strain evidence="1 2">KLE1255</strain>
    </source>
</reference>
<dbReference type="EMBL" id="AECU01000179">
    <property type="protein sequence ID" value="EFQ06139.1"/>
    <property type="molecule type" value="Genomic_DNA"/>
</dbReference>
<dbReference type="AlphaFoldDB" id="E2ZKZ0"/>
<accession>E2ZKZ0</accession>
<evidence type="ECO:0000313" key="1">
    <source>
        <dbReference type="EMBL" id="EFQ06139.1"/>
    </source>
</evidence>
<sequence length="46" mass="5526">MVTNSRQYSAFSPVRQPFFESFLRKIFEKILNKRPRVFYAPVRLCG</sequence>
<evidence type="ECO:0000313" key="2">
    <source>
        <dbReference type="Proteomes" id="UP000006028"/>
    </source>
</evidence>
<organism evidence="1 2">
    <name type="scientific">Faecalibacterium cf. prausnitzii KLE1255</name>
    <dbReference type="NCBI Taxonomy" id="748224"/>
    <lineage>
        <taxon>Bacteria</taxon>
        <taxon>Bacillati</taxon>
        <taxon>Bacillota</taxon>
        <taxon>Clostridia</taxon>
        <taxon>Eubacteriales</taxon>
        <taxon>Oscillospiraceae</taxon>
        <taxon>Faecalibacterium</taxon>
    </lineage>
</organism>
<name>E2ZKZ0_9FIRM</name>
<dbReference type="HOGENOM" id="CLU_3183880_0_0_9"/>
<dbReference type="Proteomes" id="UP000006028">
    <property type="component" value="Unassembled WGS sequence"/>
</dbReference>
<proteinExistence type="predicted"/>
<dbReference type="BioCyc" id="FCF748224-HMP:GTSS-344-MONOMER"/>
<comment type="caution">
    <text evidence="1">The sequence shown here is derived from an EMBL/GenBank/DDBJ whole genome shotgun (WGS) entry which is preliminary data.</text>
</comment>
<gene>
    <name evidence="1" type="ORF">HMPREF9436_02343</name>
</gene>